<dbReference type="Pfam" id="PF04717">
    <property type="entry name" value="Phage_base_V"/>
    <property type="match status" value="1"/>
</dbReference>
<evidence type="ECO:0000313" key="7">
    <source>
        <dbReference type="Proteomes" id="UP000289372"/>
    </source>
</evidence>
<feature type="domain" description="Gp138-like beta-helical trimerization" evidence="2">
    <location>
        <begin position="95"/>
        <end position="162"/>
    </location>
</feature>
<dbReference type="Proteomes" id="UP000035369">
    <property type="component" value="Unassembled WGS sequence"/>
</dbReference>
<organism evidence="4 8">
    <name type="scientific">Xanthomonas perforans</name>
    <dbReference type="NCBI Taxonomy" id="442694"/>
    <lineage>
        <taxon>Bacteria</taxon>
        <taxon>Pseudomonadati</taxon>
        <taxon>Pseudomonadota</taxon>
        <taxon>Gammaproteobacteria</taxon>
        <taxon>Lysobacterales</taxon>
        <taxon>Lysobacteraceae</taxon>
        <taxon>Xanthomonas</taxon>
    </lineage>
</organism>
<keyword evidence="6" id="KW-1185">Reference proteome</keyword>
<gene>
    <name evidence="5" type="ORF">DB769_04300</name>
    <name evidence="4" type="ORF">G3W61_14745</name>
    <name evidence="3" type="ORF">XP315_13060</name>
</gene>
<proteinExistence type="predicted"/>
<sequence length="187" mass="18701">MGNASSALSNAIRLGTVAEVNLTTARCRVQVGEMLTDDLPWVVTLAGTTIIWSAPAIGEQVVVLSPAGDLADGLVLRGLYSDQFAAPAASDTLHVLRFADGAQIHYDTEAHALQATLPSGGTATITADGGITLNGPLTVNGPTQINGDAGITGTATVDTDVIGGGISLKNHKTTGVTAGSALSGGPQ</sequence>
<dbReference type="RefSeq" id="WP_008572737.1">
    <property type="nucleotide sequence ID" value="NZ_CP018475.1"/>
</dbReference>
<reference evidence="4 8" key="3">
    <citation type="submission" date="2019-11" db="EMBL/GenBank/DDBJ databases">
        <title>Genome-resolved metagenomics to study the prevalence of co-infection and intraspecific heterogeneity among plant pathogen metapopulations.</title>
        <authorList>
            <person name="Newberry E."/>
            <person name="Bhandari R."/>
            <person name="Kemble J."/>
            <person name="Sikora E."/>
            <person name="Potnis N."/>
        </authorList>
    </citation>
    <scope>NUCLEOTIDE SEQUENCE [LARGE SCALE GENOMIC DNA]</scope>
    <source>
        <strain evidence="4">Xp_Tom_Tuscaloosa_18b</strain>
    </source>
</reference>
<dbReference type="InterPro" id="IPR013046">
    <property type="entry name" value="GpV/Gp45"/>
</dbReference>
<evidence type="ECO:0000313" key="4">
    <source>
        <dbReference type="EMBL" id="NEL77495.1"/>
    </source>
</evidence>
<dbReference type="Pfam" id="PF21930">
    <property type="entry name" value="Gp138_C"/>
    <property type="match status" value="1"/>
</dbReference>
<reference evidence="5 7" key="2">
    <citation type="submission" date="2018-02" db="EMBL/GenBank/DDBJ databases">
        <title>Characterization of Xanthomonas diversity in transplant houses and field plants.</title>
        <authorList>
            <person name="Abrahamian P."/>
            <person name="Timilsina S."/>
            <person name="Minsavage G.V."/>
            <person name="Goss E.M."/>
            <person name="Jones J.B."/>
            <person name="Vallad G.E."/>
        </authorList>
    </citation>
    <scope>NUCLEOTIDE SEQUENCE [LARGE SCALE GENOMIC DNA]</scope>
    <source>
        <strain evidence="5 7">GEV2132</strain>
    </source>
</reference>
<evidence type="ECO:0000313" key="5">
    <source>
        <dbReference type="EMBL" id="RXD56101.1"/>
    </source>
</evidence>
<feature type="domain" description="Gp5/Type VI secretion system Vgr protein OB-fold" evidence="1">
    <location>
        <begin position="13"/>
        <end position="80"/>
    </location>
</feature>
<dbReference type="EMBL" id="PUUL01000022">
    <property type="protein sequence ID" value="RXD56101.1"/>
    <property type="molecule type" value="Genomic_DNA"/>
</dbReference>
<dbReference type="InterPro" id="IPR044033">
    <property type="entry name" value="GpV-like_apex"/>
</dbReference>
<dbReference type="AlphaFoldDB" id="A0A0G8X200"/>
<name>A0A0G8X200_XANPE</name>
<accession>A0A0G8X200</accession>
<dbReference type="Gene3D" id="2.40.50.230">
    <property type="entry name" value="Gp5 N-terminal domain"/>
    <property type="match status" value="1"/>
</dbReference>
<evidence type="ECO:0000313" key="8">
    <source>
        <dbReference type="Proteomes" id="UP000471082"/>
    </source>
</evidence>
<evidence type="ECO:0000259" key="1">
    <source>
        <dbReference type="Pfam" id="PF04717"/>
    </source>
</evidence>
<dbReference type="KEGG" id="xpe:BJD13_20140"/>
<evidence type="ECO:0000313" key="6">
    <source>
        <dbReference type="Proteomes" id="UP000035369"/>
    </source>
</evidence>
<dbReference type="InterPro" id="IPR006531">
    <property type="entry name" value="Gp5/Vgr_OB"/>
</dbReference>
<dbReference type="Proteomes" id="UP000289372">
    <property type="component" value="Unassembled WGS sequence"/>
</dbReference>
<evidence type="ECO:0000259" key="2">
    <source>
        <dbReference type="Pfam" id="PF21930"/>
    </source>
</evidence>
<dbReference type="InterPro" id="IPR037026">
    <property type="entry name" value="Vgr_OB-fold_dom_sf"/>
</dbReference>
<dbReference type="InterPro" id="IPR054122">
    <property type="entry name" value="Gp138-like_C"/>
</dbReference>
<evidence type="ECO:0000313" key="3">
    <source>
        <dbReference type="EMBL" id="KLC05257.1"/>
    </source>
</evidence>
<dbReference type="EMBL" id="JZUY01000041">
    <property type="protein sequence ID" value="KLC05257.1"/>
    <property type="molecule type" value="Genomic_DNA"/>
</dbReference>
<dbReference type="GeneID" id="61776311"/>
<dbReference type="Proteomes" id="UP000471082">
    <property type="component" value="Unassembled WGS sequence"/>
</dbReference>
<dbReference type="Pfam" id="PF18946">
    <property type="entry name" value="Apex"/>
    <property type="match status" value="1"/>
</dbReference>
<dbReference type="NCBIfam" id="TIGR01644">
    <property type="entry name" value="phage_P2_V"/>
    <property type="match status" value="1"/>
</dbReference>
<reference evidence="3 6" key="1">
    <citation type="submission" date="2015-02" db="EMBL/GenBank/DDBJ databases">
        <title>Whole genome sequencing of multiple isolates of three species of pepper and tomato-infecting xanthomonads reveals genetic diversity in field strains and pinpoints effectors responsible for host specificity.</title>
        <authorList>
            <person name="Schwartz A."/>
            <person name="Dahlbeck D."/>
            <person name="Staskawicz B."/>
            <person name="Bart R."/>
            <person name="Potnis N."/>
            <person name="Minsavage G."/>
            <person name="Timilsina S."/>
            <person name="Goss E."/>
            <person name="Jones J."/>
            <person name="Vallad G."/>
            <person name="Barak J."/>
            <person name="Miller S."/>
            <person name="Ritchie D."/>
            <person name="Martins J.Jr."/>
            <person name="Patane J.S."/>
            <person name="Setubal J.C."/>
        </authorList>
    </citation>
    <scope>NUCLEOTIDE SEQUENCE [LARGE SCALE GENOMIC DNA]</scope>
    <source>
        <strain evidence="3 6">Xp3-15</strain>
    </source>
</reference>
<comment type="caution">
    <text evidence="4">The sequence shown here is derived from an EMBL/GenBank/DDBJ whole genome shotgun (WGS) entry which is preliminary data.</text>
</comment>
<dbReference type="EMBL" id="JAAGYU010000066">
    <property type="protein sequence ID" value="NEL77495.1"/>
    <property type="molecule type" value="Genomic_DNA"/>
</dbReference>
<dbReference type="Gene3D" id="6.20.150.10">
    <property type="match status" value="1"/>
</dbReference>
<protein>
    <submittedName>
        <fullName evidence="3 4">Baseplate assembly protein</fullName>
    </submittedName>
</protein>